<keyword evidence="1" id="KW-1133">Transmembrane helix</keyword>
<evidence type="ECO:0000313" key="3">
    <source>
        <dbReference type="Proteomes" id="UP000809789"/>
    </source>
</evidence>
<accession>A0A8K0PEN4</accession>
<dbReference type="Proteomes" id="UP000809789">
    <property type="component" value="Unassembled WGS sequence"/>
</dbReference>
<reference evidence="2" key="1">
    <citation type="submission" date="2021-07" db="EMBL/GenBank/DDBJ databases">
        <title>Elsinoe batatas strain:CRI-CJ2 Genome sequencing and assembly.</title>
        <authorList>
            <person name="Huang L."/>
        </authorList>
    </citation>
    <scope>NUCLEOTIDE SEQUENCE</scope>
    <source>
        <strain evidence="2">CRI-CJ2</strain>
    </source>
</reference>
<feature type="transmembrane region" description="Helical" evidence="1">
    <location>
        <begin position="85"/>
        <end position="105"/>
    </location>
</feature>
<dbReference type="AlphaFoldDB" id="A0A8K0PEN4"/>
<sequence>MPPNTKMTKCPPPHPGPFSRAYHRTASLFGFTHPSSFPLYILTAGALFAFSLSRLPYLDLSTRFRPSSIPGEWFHLRSGHRRAGILLHLIGVLFGSLLAVHQFTPALRHKWPMVHRVIGHVAILLFLMGNAGAFMILDTSVGGTPAMQLWTGLVGSGTTVAVVLAYVNVKRRQIDQHRAWMLRTWGWAGSIITLRLILGIGMGASFAVGAEFEGVFRCEEVVFMYENTGVRDGWGVVRGKYPACSGVGTEAMRVVVTSEGGGPEGSAVRLRAIFLMAAWLAIAIHVALVELYLALTPGESHRLRVLSRERQIARGKITAESEKEAGLGAGRLGDAPKWWNREVKPVDEVVGLDHTAKAVEADDEAGKKSEGV</sequence>
<keyword evidence="3" id="KW-1185">Reference proteome</keyword>
<comment type="caution">
    <text evidence="2">The sequence shown here is derived from an EMBL/GenBank/DDBJ whole genome shotgun (WGS) entry which is preliminary data.</text>
</comment>
<keyword evidence="1" id="KW-0472">Membrane</keyword>
<dbReference type="EMBL" id="JAESVG020000006">
    <property type="protein sequence ID" value="KAG8626941.1"/>
    <property type="molecule type" value="Genomic_DNA"/>
</dbReference>
<organism evidence="2 3">
    <name type="scientific">Elsinoe batatas</name>
    <dbReference type="NCBI Taxonomy" id="2601811"/>
    <lineage>
        <taxon>Eukaryota</taxon>
        <taxon>Fungi</taxon>
        <taxon>Dikarya</taxon>
        <taxon>Ascomycota</taxon>
        <taxon>Pezizomycotina</taxon>
        <taxon>Dothideomycetes</taxon>
        <taxon>Dothideomycetidae</taxon>
        <taxon>Myriangiales</taxon>
        <taxon>Elsinoaceae</taxon>
        <taxon>Elsinoe</taxon>
    </lineage>
</organism>
<name>A0A8K0PEN4_9PEZI</name>
<evidence type="ECO:0000256" key="1">
    <source>
        <dbReference type="SAM" id="Phobius"/>
    </source>
</evidence>
<feature type="transmembrane region" description="Helical" evidence="1">
    <location>
        <begin position="149"/>
        <end position="167"/>
    </location>
</feature>
<feature type="transmembrane region" description="Helical" evidence="1">
    <location>
        <begin position="117"/>
        <end position="137"/>
    </location>
</feature>
<feature type="transmembrane region" description="Helical" evidence="1">
    <location>
        <begin position="37"/>
        <end position="57"/>
    </location>
</feature>
<keyword evidence="1" id="KW-0812">Transmembrane</keyword>
<protein>
    <submittedName>
        <fullName evidence="2">Uncharacterized protein</fullName>
    </submittedName>
</protein>
<dbReference type="Pfam" id="PF10067">
    <property type="entry name" value="DUF2306"/>
    <property type="match status" value="1"/>
</dbReference>
<dbReference type="OrthoDB" id="193478at2759"/>
<dbReference type="InterPro" id="IPR018750">
    <property type="entry name" value="DUF2306_membrane"/>
</dbReference>
<gene>
    <name evidence="2" type="ORF">KVT40_005886</name>
</gene>
<feature type="transmembrane region" description="Helical" evidence="1">
    <location>
        <begin position="272"/>
        <end position="295"/>
    </location>
</feature>
<feature type="transmembrane region" description="Helical" evidence="1">
    <location>
        <begin position="187"/>
        <end position="207"/>
    </location>
</feature>
<evidence type="ECO:0000313" key="2">
    <source>
        <dbReference type="EMBL" id="KAG8626941.1"/>
    </source>
</evidence>
<proteinExistence type="predicted"/>